<dbReference type="EMBL" id="CP021112">
    <property type="protein sequence ID" value="ARQ00684.1"/>
    <property type="molecule type" value="Genomic_DNA"/>
</dbReference>
<keyword evidence="1" id="KW-0472">Membrane</keyword>
<feature type="transmembrane region" description="Helical" evidence="1">
    <location>
        <begin position="121"/>
        <end position="143"/>
    </location>
</feature>
<keyword evidence="1" id="KW-0812">Transmembrane</keyword>
<organism evidence="2 3">
    <name type="scientific">Pseudorhodoplanes sinuspersici</name>
    <dbReference type="NCBI Taxonomy" id="1235591"/>
    <lineage>
        <taxon>Bacteria</taxon>
        <taxon>Pseudomonadati</taxon>
        <taxon>Pseudomonadota</taxon>
        <taxon>Alphaproteobacteria</taxon>
        <taxon>Hyphomicrobiales</taxon>
        <taxon>Pseudorhodoplanes</taxon>
    </lineage>
</organism>
<evidence type="ECO:0000256" key="1">
    <source>
        <dbReference type="SAM" id="Phobius"/>
    </source>
</evidence>
<dbReference type="Proteomes" id="UP000194137">
    <property type="component" value="Chromosome"/>
</dbReference>
<keyword evidence="3" id="KW-1185">Reference proteome</keyword>
<feature type="transmembrane region" description="Helical" evidence="1">
    <location>
        <begin position="24"/>
        <end position="46"/>
    </location>
</feature>
<sequence length="153" mass="16852">MILYFSYKFGLIQPGAPGYRFRSFVYSLPADFALLNWAFVPLYVVGRIWPHAGSARHAMWFAVVAMSLPNFVLFGLATEMVSNARDAGQGIGIIEAVLLWSPVQTIFPGFVAIVDAVGFEYFFILSALTGFLPILGLVAWLLGQLVGRQARTT</sequence>
<feature type="transmembrane region" description="Helical" evidence="1">
    <location>
        <begin position="58"/>
        <end position="78"/>
    </location>
</feature>
<dbReference type="AlphaFoldDB" id="A0A1W6ZTH7"/>
<feature type="transmembrane region" description="Helical" evidence="1">
    <location>
        <begin position="90"/>
        <end position="114"/>
    </location>
</feature>
<gene>
    <name evidence="2" type="ORF">CAK95_17550</name>
</gene>
<name>A0A1W6ZTH7_9HYPH</name>
<dbReference type="KEGG" id="psin:CAK95_17550"/>
<protein>
    <submittedName>
        <fullName evidence="2">Uncharacterized protein</fullName>
    </submittedName>
</protein>
<proteinExistence type="predicted"/>
<accession>A0A1W6ZTH7</accession>
<reference evidence="2 3" key="1">
    <citation type="submission" date="2017-05" db="EMBL/GenBank/DDBJ databases">
        <title>Full genome sequence of Pseudorhodoplanes sinuspersici.</title>
        <authorList>
            <person name="Dastgheib S.M.M."/>
            <person name="Shavandi M."/>
            <person name="Tirandaz H."/>
        </authorList>
    </citation>
    <scope>NUCLEOTIDE SEQUENCE [LARGE SCALE GENOMIC DNA]</scope>
    <source>
        <strain evidence="2 3">RIPI110</strain>
    </source>
</reference>
<evidence type="ECO:0000313" key="3">
    <source>
        <dbReference type="Proteomes" id="UP000194137"/>
    </source>
</evidence>
<keyword evidence="1" id="KW-1133">Transmembrane helix</keyword>
<evidence type="ECO:0000313" key="2">
    <source>
        <dbReference type="EMBL" id="ARQ00684.1"/>
    </source>
</evidence>